<feature type="region of interest" description="Disordered" evidence="2">
    <location>
        <begin position="223"/>
        <end position="250"/>
    </location>
</feature>
<feature type="compositionally biased region" description="Basic and acidic residues" evidence="2">
    <location>
        <begin position="223"/>
        <end position="233"/>
    </location>
</feature>
<dbReference type="EMBL" id="JAAQRI010000508">
    <property type="protein sequence ID" value="KAF5613068.1"/>
    <property type="molecule type" value="Genomic_DNA"/>
</dbReference>
<keyword evidence="1" id="KW-0175">Coiled coil</keyword>
<feature type="coiled-coil region" evidence="1">
    <location>
        <begin position="93"/>
        <end position="145"/>
    </location>
</feature>
<sequence length="250" mass="27896">MEVAHGTVGAPSLRPEHGIKFIFPPTTPSQSKLSKQTRKMEAQQELNDILNFEQLDLILSFLSDPAGAKVLRDQFVSACRIVKEKQDEAEALHRSTQSQSNLLEAKLKEFETEREAFQEQKNLEIAKLKTEQANLESLAQSLGEKFHDLTERISEVSGSVNNCKKTVGEKLQGFEDVISARASDREENVNQSLKDLFASVQHNTDDVSTMKDKSGEMATAMDSVKEHHERIETSLKAGVTKESIEDQIGP</sequence>
<reference evidence="3 4" key="1">
    <citation type="submission" date="2020-05" db="EMBL/GenBank/DDBJ databases">
        <title>Identification and distribution of gene clusters putatively required for synthesis of sphingolipid metabolism inhibitors in phylogenetically diverse species of the filamentous fungus Fusarium.</title>
        <authorList>
            <person name="Kim H.-S."/>
            <person name="Busman M."/>
            <person name="Brown D.W."/>
            <person name="Divon H."/>
            <person name="Uhlig S."/>
            <person name="Proctor R.H."/>
        </authorList>
    </citation>
    <scope>NUCLEOTIDE SEQUENCE [LARGE SCALE GENOMIC DNA]</scope>
    <source>
        <strain evidence="3 4">NRRL 66243</strain>
    </source>
</reference>
<organism evidence="3 4">
    <name type="scientific">Fusarium tjaetaba</name>
    <dbReference type="NCBI Taxonomy" id="1567544"/>
    <lineage>
        <taxon>Eukaryota</taxon>
        <taxon>Fungi</taxon>
        <taxon>Dikarya</taxon>
        <taxon>Ascomycota</taxon>
        <taxon>Pezizomycotina</taxon>
        <taxon>Sordariomycetes</taxon>
        <taxon>Hypocreomycetidae</taxon>
        <taxon>Hypocreales</taxon>
        <taxon>Nectriaceae</taxon>
        <taxon>Fusarium</taxon>
        <taxon>Fusarium fujikuroi species complex</taxon>
    </lineage>
</organism>
<protein>
    <submittedName>
        <fullName evidence="3">Uncharacterized protein</fullName>
    </submittedName>
</protein>
<proteinExistence type="predicted"/>
<dbReference type="GeneID" id="59299434"/>
<dbReference type="AlphaFoldDB" id="A0A8H5V8G6"/>
<evidence type="ECO:0000313" key="4">
    <source>
        <dbReference type="Proteomes" id="UP000530670"/>
    </source>
</evidence>
<gene>
    <name evidence="3" type="ORF">FTJAE_13971</name>
</gene>
<evidence type="ECO:0000313" key="3">
    <source>
        <dbReference type="EMBL" id="KAF5613068.1"/>
    </source>
</evidence>
<comment type="caution">
    <text evidence="3">The sequence shown here is derived from an EMBL/GenBank/DDBJ whole genome shotgun (WGS) entry which is preliminary data.</text>
</comment>
<evidence type="ECO:0000256" key="2">
    <source>
        <dbReference type="SAM" id="MobiDB-lite"/>
    </source>
</evidence>
<accession>A0A8H5V8G6</accession>
<dbReference type="RefSeq" id="XP_037199014.1">
    <property type="nucleotide sequence ID" value="XM_037347164.1"/>
</dbReference>
<feature type="non-terminal residue" evidence="3">
    <location>
        <position position="250"/>
    </location>
</feature>
<name>A0A8H5V8G6_9HYPO</name>
<keyword evidence="4" id="KW-1185">Reference proteome</keyword>
<dbReference type="Proteomes" id="UP000530670">
    <property type="component" value="Unassembled WGS sequence"/>
</dbReference>
<evidence type="ECO:0000256" key="1">
    <source>
        <dbReference type="SAM" id="Coils"/>
    </source>
</evidence>